<accession>A0AAV4Y8A5</accession>
<comment type="caution">
    <text evidence="2">The sequence shown here is derived from an EMBL/GenBank/DDBJ whole genome shotgun (WGS) entry which is preliminary data.</text>
</comment>
<gene>
    <name evidence="2" type="ORF">CEXT_471961</name>
</gene>
<protein>
    <submittedName>
        <fullName evidence="2">Uncharacterized protein</fullName>
    </submittedName>
</protein>
<reference evidence="2 3" key="1">
    <citation type="submission" date="2021-06" db="EMBL/GenBank/DDBJ databases">
        <title>Caerostris extrusa draft genome.</title>
        <authorList>
            <person name="Kono N."/>
            <person name="Arakawa K."/>
        </authorList>
    </citation>
    <scope>NUCLEOTIDE SEQUENCE [LARGE SCALE GENOMIC DNA]</scope>
</reference>
<feature type="region of interest" description="Disordered" evidence="1">
    <location>
        <begin position="12"/>
        <end position="32"/>
    </location>
</feature>
<keyword evidence="3" id="KW-1185">Reference proteome</keyword>
<evidence type="ECO:0000256" key="1">
    <source>
        <dbReference type="SAM" id="MobiDB-lite"/>
    </source>
</evidence>
<organism evidence="2 3">
    <name type="scientific">Caerostris extrusa</name>
    <name type="common">Bark spider</name>
    <name type="synonym">Caerostris bankana</name>
    <dbReference type="NCBI Taxonomy" id="172846"/>
    <lineage>
        <taxon>Eukaryota</taxon>
        <taxon>Metazoa</taxon>
        <taxon>Ecdysozoa</taxon>
        <taxon>Arthropoda</taxon>
        <taxon>Chelicerata</taxon>
        <taxon>Arachnida</taxon>
        <taxon>Araneae</taxon>
        <taxon>Araneomorphae</taxon>
        <taxon>Entelegynae</taxon>
        <taxon>Araneoidea</taxon>
        <taxon>Araneidae</taxon>
        <taxon>Caerostris</taxon>
    </lineage>
</organism>
<proteinExistence type="predicted"/>
<sequence>MNIYSLYVKSPTPNTDTLSRRKQYTREEGLRREVRGRTSHLYSFPSWLRGPLGCQKIRGARPSVAPRLRMQREKDLFT</sequence>
<dbReference type="Proteomes" id="UP001054945">
    <property type="component" value="Unassembled WGS sequence"/>
</dbReference>
<evidence type="ECO:0000313" key="2">
    <source>
        <dbReference type="EMBL" id="GIZ03154.1"/>
    </source>
</evidence>
<dbReference type="EMBL" id="BPLR01001559">
    <property type="protein sequence ID" value="GIZ03154.1"/>
    <property type="molecule type" value="Genomic_DNA"/>
</dbReference>
<name>A0AAV4Y8A5_CAEEX</name>
<evidence type="ECO:0000313" key="3">
    <source>
        <dbReference type="Proteomes" id="UP001054945"/>
    </source>
</evidence>
<dbReference type="AlphaFoldDB" id="A0AAV4Y8A5"/>